<dbReference type="PANTHER" id="PTHR33067">
    <property type="entry name" value="RNA-DIRECTED DNA POLYMERASE-RELATED"/>
    <property type="match status" value="1"/>
</dbReference>
<evidence type="ECO:0008006" key="3">
    <source>
        <dbReference type="Google" id="ProtNLM"/>
    </source>
</evidence>
<organism evidence="2">
    <name type="scientific">Tanacetum cinerariifolium</name>
    <name type="common">Dalmatian daisy</name>
    <name type="synonym">Chrysanthemum cinerariifolium</name>
    <dbReference type="NCBI Taxonomy" id="118510"/>
    <lineage>
        <taxon>Eukaryota</taxon>
        <taxon>Viridiplantae</taxon>
        <taxon>Streptophyta</taxon>
        <taxon>Embryophyta</taxon>
        <taxon>Tracheophyta</taxon>
        <taxon>Spermatophyta</taxon>
        <taxon>Magnoliopsida</taxon>
        <taxon>eudicotyledons</taxon>
        <taxon>Gunneridae</taxon>
        <taxon>Pentapetalae</taxon>
        <taxon>asterids</taxon>
        <taxon>campanulids</taxon>
        <taxon>Asterales</taxon>
        <taxon>Asteraceae</taxon>
        <taxon>Asteroideae</taxon>
        <taxon>Anthemideae</taxon>
        <taxon>Anthemidinae</taxon>
        <taxon>Tanacetum</taxon>
    </lineage>
</organism>
<dbReference type="EMBL" id="BKCJ010003181">
    <property type="protein sequence ID" value="GEU53481.1"/>
    <property type="molecule type" value="Genomic_DNA"/>
</dbReference>
<protein>
    <recommendedName>
        <fullName evidence="3">Reverse transcriptase domain-containing protein</fullName>
    </recommendedName>
</protein>
<proteinExistence type="predicted"/>
<dbReference type="AlphaFoldDB" id="A0A6L2KV33"/>
<sequence length="623" mass="71288">MNRSSNKEIVTPSEEPERVLRSARKLFKTTSLDYSSLSEFDLFFNLEDQFEEEVIEAMWEPTMEECMTKTREDYGSGIARPKIDEKDRFEFKGQILKELRYNTFSGSNNEDANEHIEKGAIPSMKAADAKKAIHDMADHFLKWHNGTSPRTRKKEVLGELIDRKESATNLKRLLREMPRMGYQIKALINVHDLAIVKDPLPPKEKDPRSFNIPCLGELAPTKSIIELADRTIKRPKDMPEDIKVPLILERPFLSTAHAKIDVFKKKIYLRVGDDNIVFKSDNPTSNIIKRVYMLGLRERTELDLEARLMGEALILNRSLDPKFYNLIMKDKVEYRGKNVVGAFINVPIFVGNFSIVTDFAVVENIDAYRDQDMGEVIVGEPFYREICVKARRFDGIITIYNGVLQIGTRAMVIKNKVETLTITTFLFLAKKVIRATTSPEQMMSSPNHPTSNIEDVFSSNFPNYIPASSDYVPTSSGKTYSSYSNNSFGLVLIASPTLSRFHDDPYMKDMHAYYAKETPIPPQIIMPPSPMLSPMFNPQECFLFKELLPPKKHGRDRSSSSTPTLPQEFKIGESFRKTSLERHEEQIKEILNHLDELSLDRIENMEDNIKGLGKGSGDHTTRF</sequence>
<feature type="region of interest" description="Disordered" evidence="1">
    <location>
        <begin position="552"/>
        <end position="572"/>
    </location>
</feature>
<accession>A0A6L2KV33</accession>
<dbReference type="PANTHER" id="PTHR33067:SF35">
    <property type="entry name" value="ASPARTIC PEPTIDASE DDI1-TYPE DOMAIN-CONTAINING PROTEIN"/>
    <property type="match status" value="1"/>
</dbReference>
<name>A0A6L2KV33_TANCI</name>
<evidence type="ECO:0000313" key="2">
    <source>
        <dbReference type="EMBL" id="GEU53481.1"/>
    </source>
</evidence>
<gene>
    <name evidence="2" type="ORF">Tci_025459</name>
</gene>
<comment type="caution">
    <text evidence="2">The sequence shown here is derived from an EMBL/GenBank/DDBJ whole genome shotgun (WGS) entry which is preliminary data.</text>
</comment>
<reference evidence="2" key="1">
    <citation type="journal article" date="2019" name="Sci. Rep.">
        <title>Draft genome of Tanacetum cinerariifolium, the natural source of mosquito coil.</title>
        <authorList>
            <person name="Yamashiro T."/>
            <person name="Shiraishi A."/>
            <person name="Satake H."/>
            <person name="Nakayama K."/>
        </authorList>
    </citation>
    <scope>NUCLEOTIDE SEQUENCE</scope>
</reference>
<evidence type="ECO:0000256" key="1">
    <source>
        <dbReference type="SAM" id="MobiDB-lite"/>
    </source>
</evidence>